<dbReference type="AlphaFoldDB" id="A0A2P6Q4N2"/>
<reference evidence="1 2" key="1">
    <citation type="journal article" date="2018" name="Nat. Genet.">
        <title>The Rosa genome provides new insights in the design of modern roses.</title>
        <authorList>
            <person name="Bendahmane M."/>
        </authorList>
    </citation>
    <scope>NUCLEOTIDE SEQUENCE [LARGE SCALE GENOMIC DNA]</scope>
    <source>
        <strain evidence="2">cv. Old Blush</strain>
    </source>
</reference>
<comment type="caution">
    <text evidence="1">The sequence shown here is derived from an EMBL/GenBank/DDBJ whole genome shotgun (WGS) entry which is preliminary data.</text>
</comment>
<dbReference type="Proteomes" id="UP000238479">
    <property type="component" value="Chromosome 5"/>
</dbReference>
<keyword evidence="2" id="KW-1185">Reference proteome</keyword>
<gene>
    <name evidence="1" type="ORF">RchiOBHm_Chr5g0010681</name>
</gene>
<dbReference type="Gramene" id="PRQ29140">
    <property type="protein sequence ID" value="PRQ29140"/>
    <property type="gene ID" value="RchiOBHm_Chr5g0010681"/>
</dbReference>
<organism evidence="1 2">
    <name type="scientific">Rosa chinensis</name>
    <name type="common">China rose</name>
    <dbReference type="NCBI Taxonomy" id="74649"/>
    <lineage>
        <taxon>Eukaryota</taxon>
        <taxon>Viridiplantae</taxon>
        <taxon>Streptophyta</taxon>
        <taxon>Embryophyta</taxon>
        <taxon>Tracheophyta</taxon>
        <taxon>Spermatophyta</taxon>
        <taxon>Magnoliopsida</taxon>
        <taxon>eudicotyledons</taxon>
        <taxon>Gunneridae</taxon>
        <taxon>Pentapetalae</taxon>
        <taxon>rosids</taxon>
        <taxon>fabids</taxon>
        <taxon>Rosales</taxon>
        <taxon>Rosaceae</taxon>
        <taxon>Rosoideae</taxon>
        <taxon>Rosoideae incertae sedis</taxon>
        <taxon>Rosa</taxon>
    </lineage>
</organism>
<evidence type="ECO:0000313" key="1">
    <source>
        <dbReference type="EMBL" id="PRQ29140.1"/>
    </source>
</evidence>
<proteinExistence type="predicted"/>
<protein>
    <submittedName>
        <fullName evidence="1">Uncharacterized protein</fullName>
    </submittedName>
</protein>
<accession>A0A2P6Q4N2</accession>
<evidence type="ECO:0000313" key="2">
    <source>
        <dbReference type="Proteomes" id="UP000238479"/>
    </source>
</evidence>
<sequence>MLRYLEQTTNVFGSWYVLEKLKDGYIEGFIKTGCRWSLERSTRRNIPATNRRGLPTRPRQRRERLNRTTWKFITRNK</sequence>
<name>A0A2P6Q4N2_ROSCH</name>
<dbReference type="EMBL" id="PDCK01000043">
    <property type="protein sequence ID" value="PRQ29140.1"/>
    <property type="molecule type" value="Genomic_DNA"/>
</dbReference>